<dbReference type="EMBL" id="KV875094">
    <property type="protein sequence ID" value="OIW33596.1"/>
    <property type="molecule type" value="Genomic_DNA"/>
</dbReference>
<evidence type="ECO:0000313" key="2">
    <source>
        <dbReference type="Proteomes" id="UP000182658"/>
    </source>
</evidence>
<evidence type="ECO:0000313" key="1">
    <source>
        <dbReference type="EMBL" id="OIW33596.1"/>
    </source>
</evidence>
<proteinExistence type="predicted"/>
<sequence>MTTSASWHQSAAELQETSSRWIAAACSYAPAQLASNGLRSSTSASGVIWTKRGSRPLDSRPATVVHLACRPAGVQLIVLTQDPRSSLTPHVANWTVGECHQSVHLGDHSTPGQGHFNGDNCGGPTFNSASATGLILAPAVGVGIRRRPCVLAAWVANQALAMPSRWQPRSTV</sequence>
<organism evidence="1 2">
    <name type="scientific">Coniochaeta ligniaria NRRL 30616</name>
    <dbReference type="NCBI Taxonomy" id="1408157"/>
    <lineage>
        <taxon>Eukaryota</taxon>
        <taxon>Fungi</taxon>
        <taxon>Dikarya</taxon>
        <taxon>Ascomycota</taxon>
        <taxon>Pezizomycotina</taxon>
        <taxon>Sordariomycetes</taxon>
        <taxon>Sordariomycetidae</taxon>
        <taxon>Coniochaetales</taxon>
        <taxon>Coniochaetaceae</taxon>
        <taxon>Coniochaeta</taxon>
    </lineage>
</organism>
<dbReference type="InParanoid" id="A0A1J7JW16"/>
<protein>
    <submittedName>
        <fullName evidence="1">Uncharacterized protein</fullName>
    </submittedName>
</protein>
<accession>A0A1J7JW16</accession>
<name>A0A1J7JW16_9PEZI</name>
<dbReference type="Proteomes" id="UP000182658">
    <property type="component" value="Unassembled WGS sequence"/>
</dbReference>
<gene>
    <name evidence="1" type="ORF">CONLIGDRAFT_184728</name>
</gene>
<dbReference type="AlphaFoldDB" id="A0A1J7JW16"/>
<keyword evidence="2" id="KW-1185">Reference proteome</keyword>
<reference evidence="1 2" key="1">
    <citation type="submission" date="2016-10" db="EMBL/GenBank/DDBJ databases">
        <title>Draft genome sequence of Coniochaeta ligniaria NRRL30616, a lignocellulolytic fungus for bioabatement of inhibitors in plant biomass hydrolysates.</title>
        <authorList>
            <consortium name="DOE Joint Genome Institute"/>
            <person name="Jimenez D.J."/>
            <person name="Hector R.E."/>
            <person name="Riley R."/>
            <person name="Sun H."/>
            <person name="Grigoriev I.V."/>
            <person name="Van Elsas J.D."/>
            <person name="Nichols N.N."/>
        </authorList>
    </citation>
    <scope>NUCLEOTIDE SEQUENCE [LARGE SCALE GENOMIC DNA]</scope>
    <source>
        <strain evidence="1 2">NRRL 30616</strain>
    </source>
</reference>